<dbReference type="SMART" id="SM00248">
    <property type="entry name" value="ANK"/>
    <property type="match status" value="3"/>
</dbReference>
<name>A0A6J5U7Q2_PRUAR</name>
<gene>
    <name evidence="5" type="ORF">CURHAP_LOCUS17502</name>
</gene>
<feature type="region of interest" description="Disordered" evidence="2">
    <location>
        <begin position="343"/>
        <end position="377"/>
    </location>
</feature>
<evidence type="ECO:0000313" key="5">
    <source>
        <dbReference type="EMBL" id="CAB4271155.1"/>
    </source>
</evidence>
<keyword evidence="3" id="KW-0472">Membrane</keyword>
<evidence type="ECO:0000313" key="6">
    <source>
        <dbReference type="Proteomes" id="UP000507222"/>
    </source>
</evidence>
<keyword evidence="3" id="KW-1133">Transmembrane helix</keyword>
<dbReference type="AlphaFoldDB" id="A0A6J5U7Q2"/>
<proteinExistence type="predicted"/>
<evidence type="ECO:0000259" key="4">
    <source>
        <dbReference type="Pfam" id="PF13962"/>
    </source>
</evidence>
<feature type="domain" description="PGG" evidence="4">
    <location>
        <begin position="191"/>
        <end position="299"/>
    </location>
</feature>
<evidence type="ECO:0000256" key="2">
    <source>
        <dbReference type="SAM" id="MobiDB-lite"/>
    </source>
</evidence>
<organism evidence="5 6">
    <name type="scientific">Prunus armeniaca</name>
    <name type="common">Apricot</name>
    <name type="synonym">Armeniaca vulgaris</name>
    <dbReference type="NCBI Taxonomy" id="36596"/>
    <lineage>
        <taxon>Eukaryota</taxon>
        <taxon>Viridiplantae</taxon>
        <taxon>Streptophyta</taxon>
        <taxon>Embryophyta</taxon>
        <taxon>Tracheophyta</taxon>
        <taxon>Spermatophyta</taxon>
        <taxon>Magnoliopsida</taxon>
        <taxon>eudicotyledons</taxon>
        <taxon>Gunneridae</taxon>
        <taxon>Pentapetalae</taxon>
        <taxon>rosids</taxon>
        <taxon>fabids</taxon>
        <taxon>Rosales</taxon>
        <taxon>Rosaceae</taxon>
        <taxon>Amygdaloideae</taxon>
        <taxon>Amygdaleae</taxon>
        <taxon>Prunus</taxon>
    </lineage>
</organism>
<dbReference type="SUPFAM" id="SSF48403">
    <property type="entry name" value="Ankyrin repeat"/>
    <property type="match status" value="1"/>
</dbReference>
<feature type="repeat" description="ANK" evidence="1">
    <location>
        <begin position="4"/>
        <end position="26"/>
    </location>
</feature>
<dbReference type="Gene3D" id="1.25.40.20">
    <property type="entry name" value="Ankyrin repeat-containing domain"/>
    <property type="match status" value="1"/>
</dbReference>
<keyword evidence="1" id="KW-0040">ANK repeat</keyword>
<dbReference type="InterPro" id="IPR036770">
    <property type="entry name" value="Ankyrin_rpt-contain_sf"/>
</dbReference>
<evidence type="ECO:0000256" key="3">
    <source>
        <dbReference type="SAM" id="Phobius"/>
    </source>
</evidence>
<dbReference type="PANTHER" id="PTHR24128">
    <property type="entry name" value="HOMEOBOX PROTEIN WARIAI"/>
    <property type="match status" value="1"/>
</dbReference>
<accession>A0A6J5U7Q2</accession>
<dbReference type="InterPro" id="IPR002110">
    <property type="entry name" value="Ankyrin_rpt"/>
</dbReference>
<feature type="compositionally biased region" description="Basic and acidic residues" evidence="2">
    <location>
        <begin position="350"/>
        <end position="364"/>
    </location>
</feature>
<dbReference type="Pfam" id="PF13962">
    <property type="entry name" value="PGG"/>
    <property type="match status" value="1"/>
</dbReference>
<feature type="compositionally biased region" description="Acidic residues" evidence="2">
    <location>
        <begin position="365"/>
        <end position="377"/>
    </location>
</feature>
<dbReference type="PANTHER" id="PTHR24128:SF61">
    <property type="entry name" value="ANKYRIN REPEAT-CONTAINING PROTEIN BDA1-LIKE"/>
    <property type="match status" value="1"/>
</dbReference>
<reference evidence="5 6" key="1">
    <citation type="submission" date="2020-05" db="EMBL/GenBank/DDBJ databases">
        <authorList>
            <person name="Campoy J."/>
            <person name="Schneeberger K."/>
            <person name="Spophaly S."/>
        </authorList>
    </citation>
    <scope>NUCLEOTIDE SEQUENCE [LARGE SCALE GENOMIC DNA]</scope>
    <source>
        <strain evidence="5">PruArmRojPasFocal</strain>
    </source>
</reference>
<dbReference type="EMBL" id="CAEKDK010000002">
    <property type="protein sequence ID" value="CAB4271155.1"/>
    <property type="molecule type" value="Genomic_DNA"/>
</dbReference>
<dbReference type="InterPro" id="IPR026961">
    <property type="entry name" value="PGG_dom"/>
</dbReference>
<protein>
    <recommendedName>
        <fullName evidence="4">PGG domain-containing protein</fullName>
    </recommendedName>
</protein>
<evidence type="ECO:0000256" key="1">
    <source>
        <dbReference type="PROSITE-ProRule" id="PRU00023"/>
    </source>
</evidence>
<dbReference type="PROSITE" id="PS50088">
    <property type="entry name" value="ANK_REPEAT"/>
    <property type="match status" value="1"/>
</dbReference>
<feature type="transmembrane region" description="Helical" evidence="3">
    <location>
        <begin position="248"/>
        <end position="268"/>
    </location>
</feature>
<sequence>MSNDGFCPIHIASANGYLEIVRELLKVDPRLSQLKGRDEWTPLHYAASRGRVDVIREMALSCQESVADVTIQGETALNLAVKCSQFEAIKALVELVREMNKVPLEVNNVNHSGLTPLDLLLIFPSEAGDREMEAILRGAGAMRAGDVVHSGVPSHNHPHFPMESDTNPLQQPDNLVEFVEFKKGRDSPSDPRNALLVVTVLVATATYQVAANPPGGVWQDAVLNKNGTTSNTSNASTHYAGTDIPGSYYPAFFIAFAVFNSIGFSMSLHMIKILTTNFPLQLELHVCIVAMYFTYCSSVLTVAPGAGLYSLFLLTPALPRMLQLAAKCARPLVNIIREDEQEDHSGVVGGEDRDMHSDFGKREGEDEEEDEDEETRR</sequence>
<keyword evidence="3" id="KW-0812">Transmembrane</keyword>
<dbReference type="Pfam" id="PF12796">
    <property type="entry name" value="Ank_2"/>
    <property type="match status" value="1"/>
</dbReference>
<dbReference type="PROSITE" id="PS50297">
    <property type="entry name" value="ANK_REP_REGION"/>
    <property type="match status" value="1"/>
</dbReference>
<dbReference type="Proteomes" id="UP000507222">
    <property type="component" value="Unassembled WGS sequence"/>
</dbReference>
<feature type="transmembrane region" description="Helical" evidence="3">
    <location>
        <begin position="289"/>
        <end position="312"/>
    </location>
</feature>